<evidence type="ECO:0000313" key="11">
    <source>
        <dbReference type="EMBL" id="KAG9352115.1"/>
    </source>
</evidence>
<dbReference type="PROSITE" id="PS50068">
    <property type="entry name" value="LDLRA_2"/>
    <property type="match status" value="2"/>
</dbReference>
<evidence type="ECO:0000256" key="2">
    <source>
        <dbReference type="ARBA" id="ARBA00004308"/>
    </source>
</evidence>
<evidence type="ECO:0000256" key="3">
    <source>
        <dbReference type="ARBA" id="ARBA00009939"/>
    </source>
</evidence>
<dbReference type="EMBL" id="JAFBMS010000005">
    <property type="protein sequence ID" value="KAG9352115.1"/>
    <property type="molecule type" value="Genomic_DNA"/>
</dbReference>
<dbReference type="GO" id="GO:0016192">
    <property type="term" value="P:vesicle-mediated transport"/>
    <property type="evidence" value="ECO:0007669"/>
    <property type="project" value="UniProtKB-ARBA"/>
</dbReference>
<evidence type="ECO:0000256" key="4">
    <source>
        <dbReference type="ARBA" id="ARBA00022692"/>
    </source>
</evidence>
<dbReference type="InterPro" id="IPR036055">
    <property type="entry name" value="LDL_receptor-like_sf"/>
</dbReference>
<reference evidence="11" key="1">
    <citation type="thesis" date="2021" institute="BYU ScholarsArchive" country="Provo, UT, USA">
        <title>Applications of and Algorithms for Genome Assembly and Genomic Analyses with an Emphasis on Marine Teleosts.</title>
        <authorList>
            <person name="Pickett B.D."/>
        </authorList>
    </citation>
    <scope>NUCLEOTIDE SEQUENCE</scope>
    <source>
        <strain evidence="11">HI-2016</strain>
    </source>
</reference>
<dbReference type="InterPro" id="IPR050685">
    <property type="entry name" value="LDLR"/>
</dbReference>
<evidence type="ECO:0000256" key="10">
    <source>
        <dbReference type="SAM" id="MobiDB-lite"/>
    </source>
</evidence>
<feature type="disulfide bond" evidence="9">
    <location>
        <begin position="220"/>
        <end position="232"/>
    </location>
</feature>
<dbReference type="PROSITE" id="PS01209">
    <property type="entry name" value="LDLRA_1"/>
    <property type="match status" value="2"/>
</dbReference>
<keyword evidence="12" id="KW-1185">Reference proteome</keyword>
<feature type="disulfide bond" evidence="9">
    <location>
        <begin position="56"/>
        <end position="68"/>
    </location>
</feature>
<dbReference type="FunFam" id="4.10.400.10:FF:000017">
    <property type="entry name" value="LDL receptor related protein 4"/>
    <property type="match status" value="1"/>
</dbReference>
<keyword evidence="7" id="KW-0472">Membrane</keyword>
<feature type="compositionally biased region" description="Polar residues" evidence="10">
    <location>
        <begin position="112"/>
        <end position="121"/>
    </location>
</feature>
<dbReference type="GO" id="GO:0012505">
    <property type="term" value="C:endomembrane system"/>
    <property type="evidence" value="ECO:0007669"/>
    <property type="project" value="UniProtKB-SubCell"/>
</dbReference>
<organism evidence="11 12">
    <name type="scientific">Albula glossodonta</name>
    <name type="common">roundjaw bonefish</name>
    <dbReference type="NCBI Taxonomy" id="121402"/>
    <lineage>
        <taxon>Eukaryota</taxon>
        <taxon>Metazoa</taxon>
        <taxon>Chordata</taxon>
        <taxon>Craniata</taxon>
        <taxon>Vertebrata</taxon>
        <taxon>Euteleostomi</taxon>
        <taxon>Actinopterygii</taxon>
        <taxon>Neopterygii</taxon>
        <taxon>Teleostei</taxon>
        <taxon>Albuliformes</taxon>
        <taxon>Albulidae</taxon>
        <taxon>Albula</taxon>
    </lineage>
</organism>
<dbReference type="Proteomes" id="UP000824540">
    <property type="component" value="Unassembled WGS sequence"/>
</dbReference>
<evidence type="ECO:0000256" key="6">
    <source>
        <dbReference type="ARBA" id="ARBA00022989"/>
    </source>
</evidence>
<comment type="similarity">
    <text evidence="3">Belongs to the LDLR family.</text>
</comment>
<dbReference type="AlphaFoldDB" id="A0A8T2PHX3"/>
<dbReference type="Pfam" id="PF00057">
    <property type="entry name" value="Ldl_recept_a"/>
    <property type="match status" value="2"/>
</dbReference>
<feature type="region of interest" description="Disordered" evidence="10">
    <location>
        <begin position="31"/>
        <end position="50"/>
    </location>
</feature>
<dbReference type="PANTHER" id="PTHR24270">
    <property type="entry name" value="LOW-DENSITY LIPOPROTEIN RECEPTOR-RELATED"/>
    <property type="match status" value="1"/>
</dbReference>
<keyword evidence="6" id="KW-1133">Transmembrane helix</keyword>
<evidence type="ECO:0000256" key="1">
    <source>
        <dbReference type="ARBA" id="ARBA00004167"/>
    </source>
</evidence>
<feature type="region of interest" description="Disordered" evidence="10">
    <location>
        <begin position="106"/>
        <end position="125"/>
    </location>
</feature>
<dbReference type="OrthoDB" id="9990982at2759"/>
<evidence type="ECO:0000256" key="5">
    <source>
        <dbReference type="ARBA" id="ARBA00022737"/>
    </source>
</evidence>
<dbReference type="PANTHER" id="PTHR24270:SF5">
    <property type="entry name" value="LOW-DENSITY LIPOPROTEIN RECEPTOR-RELATED PROTEIN 4"/>
    <property type="match status" value="1"/>
</dbReference>
<dbReference type="SMART" id="SM00192">
    <property type="entry name" value="LDLa"/>
    <property type="match status" value="2"/>
</dbReference>
<name>A0A8T2PHX3_9TELE</name>
<dbReference type="Gene3D" id="4.10.400.10">
    <property type="entry name" value="Low-density Lipoprotein Receptor"/>
    <property type="match status" value="2"/>
</dbReference>
<comment type="caution">
    <text evidence="11">The sequence shown here is derived from an EMBL/GenBank/DDBJ whole genome shotgun (WGS) entry which is preliminary data.</text>
</comment>
<evidence type="ECO:0000256" key="7">
    <source>
        <dbReference type="ARBA" id="ARBA00023136"/>
    </source>
</evidence>
<keyword evidence="4" id="KW-0812">Transmembrane</keyword>
<evidence type="ECO:0000256" key="8">
    <source>
        <dbReference type="ARBA" id="ARBA00023157"/>
    </source>
</evidence>
<gene>
    <name evidence="11" type="ORF">JZ751_020528</name>
</gene>
<protein>
    <submittedName>
        <fullName evidence="11">Uncharacterized protein</fullName>
    </submittedName>
</protein>
<comment type="caution">
    <text evidence="9">Lacks conserved residue(s) required for the propagation of feature annotation.</text>
</comment>
<dbReference type="FunFam" id="4.10.400.10:FF:000113">
    <property type="entry name" value="Low-density lipoprotein receptor-related protein 8"/>
    <property type="match status" value="1"/>
</dbReference>
<feature type="disulfide bond" evidence="9">
    <location>
        <begin position="63"/>
        <end position="81"/>
    </location>
</feature>
<dbReference type="SUPFAM" id="SSF57424">
    <property type="entry name" value="LDL receptor-like module"/>
    <property type="match status" value="2"/>
</dbReference>
<comment type="subcellular location">
    <subcellularLocation>
        <location evidence="2">Endomembrane system</location>
    </subcellularLocation>
    <subcellularLocation>
        <location evidence="1">Membrane</location>
        <topology evidence="1">Single-pass membrane protein</topology>
    </subcellularLocation>
</comment>
<evidence type="ECO:0000256" key="9">
    <source>
        <dbReference type="PROSITE-ProRule" id="PRU00124"/>
    </source>
</evidence>
<sequence length="268" mass="29550">MTGGGRGTVGVGGPLSPRPYLLHPFPPFPNLGFQEAKPPPAVNKAPDRIDGTPRECEEDEFHCQNGYCIRSMWHCDGDNDCGDNSDEQCGKFCVPPHPRLPLSLEKKKMHAPNTSVKTSAAHSPASERSVKRFLKIKNPNRVSPVDAAVRARASFLERLACFSSPSPLVVIQLPSPIHVSLVTPTSVLQTFPVLRYSRLEKALGLSVCTGGFGLDYMRKCSDKEFRCTDGSCIAEHWYCDGDTDCKDGSDEENCRESQIRHFTHSLHP</sequence>
<dbReference type="GO" id="GO:0005886">
    <property type="term" value="C:plasma membrane"/>
    <property type="evidence" value="ECO:0007669"/>
    <property type="project" value="TreeGrafter"/>
</dbReference>
<dbReference type="InterPro" id="IPR002172">
    <property type="entry name" value="LDrepeatLR_classA_rpt"/>
</dbReference>
<dbReference type="PRINTS" id="PR00261">
    <property type="entry name" value="LDLRECEPTOR"/>
</dbReference>
<keyword evidence="8 9" id="KW-1015">Disulfide bond</keyword>
<keyword evidence="5" id="KW-0677">Repeat</keyword>
<dbReference type="InterPro" id="IPR023415">
    <property type="entry name" value="LDLR_class-A_CS"/>
</dbReference>
<proteinExistence type="inferred from homology"/>
<feature type="disulfide bond" evidence="9">
    <location>
        <begin position="239"/>
        <end position="254"/>
    </location>
</feature>
<dbReference type="CDD" id="cd00112">
    <property type="entry name" value="LDLa"/>
    <property type="match status" value="2"/>
</dbReference>
<accession>A0A8T2PHX3</accession>
<feature type="disulfide bond" evidence="9">
    <location>
        <begin position="227"/>
        <end position="245"/>
    </location>
</feature>
<evidence type="ECO:0000313" key="12">
    <source>
        <dbReference type="Proteomes" id="UP000824540"/>
    </source>
</evidence>